<evidence type="ECO:0000256" key="3">
    <source>
        <dbReference type="ARBA" id="ARBA00022688"/>
    </source>
</evidence>
<reference evidence="6 7" key="1">
    <citation type="submission" date="2018-05" db="EMBL/GenBank/DDBJ databases">
        <title>Genomic Encyclopedia of Type Strains, Phase IV (KMG-IV): sequencing the most valuable type-strain genomes for metagenomic binning, comparative biology and taxonomic classification.</title>
        <authorList>
            <person name="Goeker M."/>
        </authorList>
    </citation>
    <scope>NUCLEOTIDE SEQUENCE [LARGE SCALE GENOMIC DNA]</scope>
    <source>
        <strain evidence="6 7">DSM 44704</strain>
    </source>
</reference>
<feature type="domain" description="Methyltransferase type 11" evidence="5">
    <location>
        <begin position="52"/>
        <end position="146"/>
    </location>
</feature>
<protein>
    <submittedName>
        <fullName evidence="6">3-demethylubiquinone-9 3-methyltransferase</fullName>
    </submittedName>
</protein>
<dbReference type="GO" id="GO:0032259">
    <property type="term" value="P:methylation"/>
    <property type="evidence" value="ECO:0007669"/>
    <property type="project" value="UniProtKB-KW"/>
</dbReference>
<keyword evidence="3" id="KW-0831">Ubiquinone biosynthesis</keyword>
<dbReference type="InterPro" id="IPR013216">
    <property type="entry name" value="Methyltransf_11"/>
</dbReference>
<keyword evidence="6" id="KW-0830">Ubiquinone</keyword>
<sequence length="235" mass="26559">MTEHSIDDHFFAAFADSWWHDDSVMKGLASFQKPRFEYFDRFIDTWKGKKVLDVGCGGGFTTEYLAARGASVSGVDPAPRLIDAARAHAEQQKLWIDYQVGSGERLPHPDAAFDIVTCVDVLEHVADPARTVREIARVLAPGGIFLYDTINRTFLARLTMIWMPEYVLKIVPKGAHTHADFIKPAEMRRYLRDAELTPLDKMRGLTILGQRKDGSLVMRRTWDTSATYLSAARKN</sequence>
<dbReference type="OrthoDB" id="9810247at2"/>
<dbReference type="Pfam" id="PF08241">
    <property type="entry name" value="Methyltransf_11"/>
    <property type="match status" value="1"/>
</dbReference>
<keyword evidence="1 6" id="KW-0489">Methyltransferase</keyword>
<dbReference type="InterPro" id="IPR029063">
    <property type="entry name" value="SAM-dependent_MTases_sf"/>
</dbReference>
<keyword evidence="2 6" id="KW-0808">Transferase</keyword>
<evidence type="ECO:0000256" key="1">
    <source>
        <dbReference type="ARBA" id="ARBA00022603"/>
    </source>
</evidence>
<evidence type="ECO:0000256" key="4">
    <source>
        <dbReference type="ARBA" id="ARBA00022691"/>
    </source>
</evidence>
<dbReference type="RefSeq" id="WP_051187761.1">
    <property type="nucleotide sequence ID" value="NZ_QJKF01000021.1"/>
</dbReference>
<accession>A0A318JSL0</accession>
<dbReference type="PANTHER" id="PTHR43464:SF19">
    <property type="entry name" value="UBIQUINONE BIOSYNTHESIS O-METHYLTRANSFERASE, MITOCHONDRIAL"/>
    <property type="match status" value="1"/>
</dbReference>
<keyword evidence="4" id="KW-0949">S-adenosyl-L-methionine</keyword>
<dbReference type="Proteomes" id="UP000247569">
    <property type="component" value="Unassembled WGS sequence"/>
</dbReference>
<dbReference type="GO" id="GO:0010420">
    <property type="term" value="F:polyprenyldihydroxybenzoate methyltransferase activity"/>
    <property type="evidence" value="ECO:0007669"/>
    <property type="project" value="InterPro"/>
</dbReference>
<dbReference type="Gene3D" id="3.40.50.150">
    <property type="entry name" value="Vaccinia Virus protein VP39"/>
    <property type="match status" value="1"/>
</dbReference>
<keyword evidence="7" id="KW-1185">Reference proteome</keyword>
<proteinExistence type="predicted"/>
<dbReference type="GO" id="GO:0061542">
    <property type="term" value="F:3-demethylubiquinol 3-O-methyltransferase activity"/>
    <property type="evidence" value="ECO:0007669"/>
    <property type="project" value="InterPro"/>
</dbReference>
<dbReference type="SUPFAM" id="SSF53335">
    <property type="entry name" value="S-adenosyl-L-methionine-dependent methyltransferases"/>
    <property type="match status" value="1"/>
</dbReference>
<name>A0A318JSL0_9NOCA</name>
<dbReference type="InterPro" id="IPR010233">
    <property type="entry name" value="UbiG_MeTrfase"/>
</dbReference>
<evidence type="ECO:0000256" key="2">
    <source>
        <dbReference type="ARBA" id="ARBA00022679"/>
    </source>
</evidence>
<organism evidence="6 7">
    <name type="scientific">Nocardia tenerifensis</name>
    <dbReference type="NCBI Taxonomy" id="228006"/>
    <lineage>
        <taxon>Bacteria</taxon>
        <taxon>Bacillati</taxon>
        <taxon>Actinomycetota</taxon>
        <taxon>Actinomycetes</taxon>
        <taxon>Mycobacteriales</taxon>
        <taxon>Nocardiaceae</taxon>
        <taxon>Nocardia</taxon>
    </lineage>
</organism>
<comment type="caution">
    <text evidence="6">The sequence shown here is derived from an EMBL/GenBank/DDBJ whole genome shotgun (WGS) entry which is preliminary data.</text>
</comment>
<dbReference type="PANTHER" id="PTHR43464">
    <property type="entry name" value="METHYLTRANSFERASE"/>
    <property type="match status" value="1"/>
</dbReference>
<dbReference type="EMBL" id="QJKF01000021">
    <property type="protein sequence ID" value="PXX55555.1"/>
    <property type="molecule type" value="Genomic_DNA"/>
</dbReference>
<dbReference type="CDD" id="cd02440">
    <property type="entry name" value="AdoMet_MTases"/>
    <property type="match status" value="1"/>
</dbReference>
<gene>
    <name evidence="6" type="ORF">DFR70_12124</name>
</gene>
<evidence type="ECO:0000259" key="5">
    <source>
        <dbReference type="Pfam" id="PF08241"/>
    </source>
</evidence>
<evidence type="ECO:0000313" key="6">
    <source>
        <dbReference type="EMBL" id="PXX55555.1"/>
    </source>
</evidence>
<dbReference type="AlphaFoldDB" id="A0A318JSL0"/>
<evidence type="ECO:0000313" key="7">
    <source>
        <dbReference type="Proteomes" id="UP000247569"/>
    </source>
</evidence>
<dbReference type="NCBIfam" id="TIGR01983">
    <property type="entry name" value="UbiG"/>
    <property type="match status" value="1"/>
</dbReference>